<dbReference type="Proteomes" id="UP000260943">
    <property type="component" value="Unassembled WGS sequence"/>
</dbReference>
<dbReference type="AlphaFoldDB" id="A0A3E4QNL5"/>
<evidence type="ECO:0000313" key="1">
    <source>
        <dbReference type="EMBL" id="RGL07264.1"/>
    </source>
</evidence>
<evidence type="ECO:0000313" key="2">
    <source>
        <dbReference type="Proteomes" id="UP000260943"/>
    </source>
</evidence>
<reference evidence="1 2" key="1">
    <citation type="submission" date="2018-08" db="EMBL/GenBank/DDBJ databases">
        <title>A genome reference for cultivated species of the human gut microbiota.</title>
        <authorList>
            <person name="Zou Y."/>
            <person name="Xue W."/>
            <person name="Luo G."/>
        </authorList>
    </citation>
    <scope>NUCLEOTIDE SEQUENCE [LARGE SCALE GENOMIC DNA]</scope>
    <source>
        <strain evidence="1 2">TF08-14</strain>
    </source>
</reference>
<protein>
    <submittedName>
        <fullName evidence="1">Uncharacterized protein</fullName>
    </submittedName>
</protein>
<gene>
    <name evidence="1" type="ORF">DXC81_10640</name>
</gene>
<sequence length="513" mass="53805">MASKTHIMSDETGQRIASALEAMARGSLLSYDEEAGEYKGVDRWLRSMRDGRIYTVKVPTGSAVACVKADANEGVAVPTVGTNSRASVDPYAALAPFFHIDCNATVDADGVPRITAISGDGMFARTGGNGNVWVLAPVLYWKVADTSDGAYTAVSISDTQLPGFSPQPGAMLPDGSLRPCMIYAKYLLSGSGSDPKSVSGAQPRTRDVSHDSLITICKTATTGYSGRSVADDWYPKVMFLMKYATKNSQSVFAGCASYDITKQPSAASSGATYIDVAKNHGFVAGSAIMVGTANTDRGYAAAHDKVDYAVIKSITPKDGSNDRLNLDRAVTVATADYIKTAPWPTGCCDGVQGDGSPTAPTVYKEPFVLQGIEMGMGCYEAMSGVALKYDGAACRVMVLHDTKKEATSISADYVDAGAGLPADATEGWKYPVRLSDADGMLVGTGSGASTTTGVCDGTYMKAASTVGSYEFLALGYLWYAANAGLWCVNGNNALSDSWWHIGSRLSGTGRSRG</sequence>
<accession>A0A3E4QNL5</accession>
<dbReference type="EMBL" id="QSRJ01000018">
    <property type="protein sequence ID" value="RGL07264.1"/>
    <property type="molecule type" value="Genomic_DNA"/>
</dbReference>
<proteinExistence type="predicted"/>
<organism evidence="1 2">
    <name type="scientific">Collinsella tanakaei</name>
    <dbReference type="NCBI Taxonomy" id="626935"/>
    <lineage>
        <taxon>Bacteria</taxon>
        <taxon>Bacillati</taxon>
        <taxon>Actinomycetota</taxon>
        <taxon>Coriobacteriia</taxon>
        <taxon>Coriobacteriales</taxon>
        <taxon>Coriobacteriaceae</taxon>
        <taxon>Collinsella</taxon>
    </lineage>
</organism>
<name>A0A3E4QNL5_9ACTN</name>
<dbReference type="RefSeq" id="WP_117680368.1">
    <property type="nucleotide sequence ID" value="NZ_QSRJ01000018.1"/>
</dbReference>
<comment type="caution">
    <text evidence="1">The sequence shown here is derived from an EMBL/GenBank/DDBJ whole genome shotgun (WGS) entry which is preliminary data.</text>
</comment>